<dbReference type="EMBL" id="KE346367">
    <property type="protein sequence ID" value="KJE94669.1"/>
    <property type="molecule type" value="Genomic_DNA"/>
</dbReference>
<keyword evidence="5 7" id="KW-0472">Membrane</keyword>
<feature type="compositionally biased region" description="Basic and acidic residues" evidence="6">
    <location>
        <begin position="684"/>
        <end position="695"/>
    </location>
</feature>
<dbReference type="PhylomeDB" id="A0A0D2X3P5"/>
<feature type="transmembrane region" description="Helical" evidence="7">
    <location>
        <begin position="414"/>
        <end position="433"/>
    </location>
</feature>
<feature type="transmembrane region" description="Helical" evidence="7">
    <location>
        <begin position="505"/>
        <end position="524"/>
    </location>
</feature>
<sequence length="695" mass="77291">MLRHCTIGNVALAGLFIYVGLLAHTLAQLALLPSCSSDQPQLCMNPLFGVAPPVKVDFHLFWSSSEGLHLVDVRRGALWNRTGVSMHDPADPTTFDDLVAEVDLVVPVSRNLVKGRKPTFDLFLVMTPHGLAPEALLNSPTMLDPRFVFTVQPAIVMRQPILRQRSNLLSGNASRILPSNLYASSEEVKVSTSATAHWTTDMVVRIVPDSFARSLPANNVPDDLRPFVRRFSSGYQPIIRAEGGHIVTERLLPIQQVAQRQDELAQQAAANATYGSSPSGSSNATSSDSKASAQSQRPLQQPIRLPLTLTIKRTSFFAFRLSALLEASMSLIATQLGFSDKDLDELSRLIAQMHVSLIAITLLHSVFEFLAFRNDVRFWKTRRNLAGLSSTTVYSSFICQFIIFLSLLDSHETSAIILFFSGVGLLIEGWKAWRAFHLSRLRDAATVASDAVAATPAATGALANSTSTLTSSTPEHAQSPREKRQQAIRDFEALTRQYDREAIRGLSWVLYPTVVLYAAYSLYHYEHASWYSWIVSSLANGVYVFGFIAMTPQLYINYRLKSVSHMPWRVFMYRAFNTFIDDVFAFAITMPLRHRIACLRDDFVFIVYLGQRWFYPVDAKRSIYDASTYADEEDGDSDETSADTLVQPEPAPSASIAEPQPSVETPPSTTVRQRKGKPSKSAKTPREESEDPKNV</sequence>
<name>A0A0D2X3P5_CAPO3</name>
<dbReference type="GO" id="GO:0016020">
    <property type="term" value="C:membrane"/>
    <property type="evidence" value="ECO:0007669"/>
    <property type="project" value="UniProtKB-SubCell"/>
</dbReference>
<feature type="transmembrane region" description="Helical" evidence="7">
    <location>
        <begin position="350"/>
        <end position="372"/>
    </location>
</feature>
<gene>
    <name evidence="8" type="ORF">CAOG_005282</name>
</gene>
<feature type="compositionally biased region" description="Low complexity" evidence="6">
    <location>
        <begin position="276"/>
        <end position="293"/>
    </location>
</feature>
<dbReference type="eggNOG" id="KOG2489">
    <property type="taxonomic scope" value="Eukaryota"/>
</dbReference>
<evidence type="ECO:0000256" key="5">
    <source>
        <dbReference type="ARBA" id="ARBA00023136"/>
    </source>
</evidence>
<evidence type="ECO:0000313" key="9">
    <source>
        <dbReference type="Proteomes" id="UP000008743"/>
    </source>
</evidence>
<dbReference type="GO" id="GO:0012505">
    <property type="term" value="C:endomembrane system"/>
    <property type="evidence" value="ECO:0007669"/>
    <property type="project" value="TreeGrafter"/>
</dbReference>
<keyword evidence="9" id="KW-1185">Reference proteome</keyword>
<feature type="transmembrane region" description="Helical" evidence="7">
    <location>
        <begin position="571"/>
        <end position="592"/>
    </location>
</feature>
<feature type="transmembrane region" description="Helical" evidence="7">
    <location>
        <begin position="384"/>
        <end position="408"/>
    </location>
</feature>
<feature type="transmembrane region" description="Helical" evidence="7">
    <location>
        <begin position="12"/>
        <end position="32"/>
    </location>
</feature>
<dbReference type="OrthoDB" id="378564at2759"/>
<dbReference type="STRING" id="595528.A0A0D2X3P5"/>
<feature type="compositionally biased region" description="Low complexity" evidence="6">
    <location>
        <begin position="463"/>
        <end position="473"/>
    </location>
</feature>
<proteinExistence type="inferred from homology"/>
<keyword evidence="3 7" id="KW-0812">Transmembrane</keyword>
<dbReference type="InterPro" id="IPR008429">
    <property type="entry name" value="CLPTM1"/>
</dbReference>
<evidence type="ECO:0000256" key="6">
    <source>
        <dbReference type="SAM" id="MobiDB-lite"/>
    </source>
</evidence>
<accession>A0A0D2X3P5</accession>
<dbReference type="Proteomes" id="UP000008743">
    <property type="component" value="Unassembled WGS sequence"/>
</dbReference>
<evidence type="ECO:0000256" key="2">
    <source>
        <dbReference type="ARBA" id="ARBA00009310"/>
    </source>
</evidence>
<evidence type="ECO:0000256" key="3">
    <source>
        <dbReference type="ARBA" id="ARBA00022692"/>
    </source>
</evidence>
<evidence type="ECO:0000256" key="1">
    <source>
        <dbReference type="ARBA" id="ARBA00004141"/>
    </source>
</evidence>
<comment type="subcellular location">
    <subcellularLocation>
        <location evidence="1">Membrane</location>
        <topology evidence="1">Multi-pass membrane protein</topology>
    </subcellularLocation>
</comment>
<evidence type="ECO:0000313" key="8">
    <source>
        <dbReference type="EMBL" id="KJE94669.1"/>
    </source>
</evidence>
<keyword evidence="4 7" id="KW-1133">Transmembrane helix</keyword>
<dbReference type="PANTHER" id="PTHR21347">
    <property type="entry name" value="CLEFT LIP AND PALATE ASSOCIATED TRANSMEMBRANE PROTEIN-RELATED"/>
    <property type="match status" value="1"/>
</dbReference>
<organism evidence="8 9">
    <name type="scientific">Capsaspora owczarzaki (strain ATCC 30864)</name>
    <dbReference type="NCBI Taxonomy" id="595528"/>
    <lineage>
        <taxon>Eukaryota</taxon>
        <taxon>Filasterea</taxon>
        <taxon>Capsaspora</taxon>
    </lineage>
</organism>
<feature type="region of interest" description="Disordered" evidence="6">
    <location>
        <begin position="463"/>
        <end position="484"/>
    </location>
</feature>
<protein>
    <submittedName>
        <fullName evidence="8">Cleft lip and palate transmembrane protein 1-like protein</fullName>
    </submittedName>
</protein>
<feature type="compositionally biased region" description="Low complexity" evidence="6">
    <location>
        <begin position="652"/>
        <end position="662"/>
    </location>
</feature>
<feature type="compositionally biased region" description="Acidic residues" evidence="6">
    <location>
        <begin position="630"/>
        <end position="641"/>
    </location>
</feature>
<dbReference type="AlphaFoldDB" id="A0A0D2X3P5"/>
<dbReference type="Pfam" id="PF05602">
    <property type="entry name" value="CLPTM1"/>
    <property type="match status" value="1"/>
</dbReference>
<feature type="transmembrane region" description="Helical" evidence="7">
    <location>
        <begin position="530"/>
        <end position="550"/>
    </location>
</feature>
<evidence type="ECO:0000256" key="7">
    <source>
        <dbReference type="SAM" id="Phobius"/>
    </source>
</evidence>
<feature type="region of interest" description="Disordered" evidence="6">
    <location>
        <begin position="629"/>
        <end position="695"/>
    </location>
</feature>
<reference evidence="9" key="1">
    <citation type="submission" date="2011-02" db="EMBL/GenBank/DDBJ databases">
        <title>The Genome Sequence of Capsaspora owczarzaki ATCC 30864.</title>
        <authorList>
            <person name="Russ C."/>
            <person name="Cuomo C."/>
            <person name="Burger G."/>
            <person name="Gray M.W."/>
            <person name="Holland P.W.H."/>
            <person name="King N."/>
            <person name="Lang F.B.F."/>
            <person name="Roger A.J."/>
            <person name="Ruiz-Trillo I."/>
            <person name="Young S.K."/>
            <person name="Zeng Q."/>
            <person name="Gargeya S."/>
            <person name="Alvarado L."/>
            <person name="Berlin A."/>
            <person name="Chapman S.B."/>
            <person name="Chen Z."/>
            <person name="Freedman E."/>
            <person name="Gellesch M."/>
            <person name="Goldberg J."/>
            <person name="Griggs A."/>
            <person name="Gujja S."/>
            <person name="Heilman E."/>
            <person name="Heiman D."/>
            <person name="Howarth C."/>
            <person name="Mehta T."/>
            <person name="Neiman D."/>
            <person name="Pearson M."/>
            <person name="Roberts A."/>
            <person name="Saif S."/>
            <person name="Shea T."/>
            <person name="Shenoy N."/>
            <person name="Sisk P."/>
            <person name="Stolte C."/>
            <person name="Sykes S."/>
            <person name="White J."/>
            <person name="Yandava C."/>
            <person name="Haas B."/>
            <person name="Nusbaum C."/>
            <person name="Birren B."/>
        </authorList>
    </citation>
    <scope>NUCLEOTIDE SEQUENCE</scope>
    <source>
        <strain evidence="9">ATCC 30864</strain>
    </source>
</reference>
<comment type="similarity">
    <text evidence="2">Belongs to the CLPTM1 family.</text>
</comment>
<dbReference type="PANTHER" id="PTHR21347:SF0">
    <property type="entry name" value="LIPID SCRAMBLASE CLPTM1L"/>
    <property type="match status" value="1"/>
</dbReference>
<dbReference type="InParanoid" id="A0A0D2X3P5"/>
<evidence type="ECO:0000256" key="4">
    <source>
        <dbReference type="ARBA" id="ARBA00022989"/>
    </source>
</evidence>
<feature type="region of interest" description="Disordered" evidence="6">
    <location>
        <begin position="268"/>
        <end position="299"/>
    </location>
</feature>